<evidence type="ECO:0000313" key="10">
    <source>
        <dbReference type="Proteomes" id="UP001595593"/>
    </source>
</evidence>
<evidence type="ECO:0000256" key="2">
    <source>
        <dbReference type="ARBA" id="ARBA00022722"/>
    </source>
</evidence>
<dbReference type="RefSeq" id="WP_379597785.1">
    <property type="nucleotide sequence ID" value="NZ_JBHRTN010000018.1"/>
</dbReference>
<evidence type="ECO:0000313" key="9">
    <source>
        <dbReference type="EMBL" id="MFC3126451.1"/>
    </source>
</evidence>
<evidence type="ECO:0000256" key="3">
    <source>
        <dbReference type="ARBA" id="ARBA00022723"/>
    </source>
</evidence>
<dbReference type="SUPFAM" id="SSF50249">
    <property type="entry name" value="Nucleic acid-binding proteins"/>
    <property type="match status" value="1"/>
</dbReference>
<sequence>MASPLILASASPGELRTALLVDGELQGAHIEREDDPEGLGDLHLGRLAARAPAMGGAFVALVGGVTGFLPDSEGAKGRSEGEWLPVLVTRTAQGGKGPRLSLRPGAAPPQGPLRLLSPGPEAPARLAAQHPGASVQTDSPALAARLRAMPRLRDRVTLLRGSAFDDAVEEEFAILEQAEVPLPGGGRLSLHPTPALVAIDIDAGGLAGGRDAAAHRALNGRALSEALRQIRLRHLSGAILIDMAGLAIARRQDLLPGLAAEAERDPLLRLLGLTGLGLVELQRRRVHRPLHETLGQPLSPLTRVLAALRRGASAARHAPGAAMELRAAPAVVAALRQAPAALAAFEAAAGPLRLRPDPLCAAGEEDVHAA</sequence>
<evidence type="ECO:0000256" key="4">
    <source>
        <dbReference type="ARBA" id="ARBA00022759"/>
    </source>
</evidence>
<evidence type="ECO:0000256" key="7">
    <source>
        <dbReference type="ARBA" id="ARBA00022884"/>
    </source>
</evidence>
<dbReference type="PANTHER" id="PTHR30001:SF1">
    <property type="entry name" value="RIBONUCLEASE E_G-LIKE PROTEIN, CHLOROPLASTIC"/>
    <property type="match status" value="1"/>
</dbReference>
<dbReference type="EMBL" id="JBHRTN010000018">
    <property type="protein sequence ID" value="MFC3126451.1"/>
    <property type="molecule type" value="Genomic_DNA"/>
</dbReference>
<accession>A0ABV7G461</accession>
<evidence type="ECO:0000256" key="1">
    <source>
        <dbReference type="ARBA" id="ARBA00001946"/>
    </source>
</evidence>
<keyword evidence="10" id="KW-1185">Reference proteome</keyword>
<feature type="domain" description="RNA-binding protein AU-1/Ribonuclease E/G" evidence="8">
    <location>
        <begin position="148"/>
        <end position="286"/>
    </location>
</feature>
<dbReference type="InterPro" id="IPR012340">
    <property type="entry name" value="NA-bd_OB-fold"/>
</dbReference>
<keyword evidence="7" id="KW-0694">RNA-binding</keyword>
<proteinExistence type="predicted"/>
<evidence type="ECO:0000259" key="8">
    <source>
        <dbReference type="Pfam" id="PF10150"/>
    </source>
</evidence>
<keyword evidence="3" id="KW-0479">Metal-binding</keyword>
<evidence type="ECO:0000256" key="5">
    <source>
        <dbReference type="ARBA" id="ARBA00022801"/>
    </source>
</evidence>
<dbReference type="Proteomes" id="UP001595593">
    <property type="component" value="Unassembled WGS sequence"/>
</dbReference>
<dbReference type="Pfam" id="PF10150">
    <property type="entry name" value="RNase_E_G"/>
    <property type="match status" value="1"/>
</dbReference>
<comment type="cofactor">
    <cofactor evidence="1">
        <name>Mg(2+)</name>
        <dbReference type="ChEBI" id="CHEBI:18420"/>
    </cofactor>
</comment>
<comment type="caution">
    <text evidence="9">The sequence shown here is derived from an EMBL/GenBank/DDBJ whole genome shotgun (WGS) entry which is preliminary data.</text>
</comment>
<name>A0ABV7G461_9PROT</name>
<dbReference type="InterPro" id="IPR019307">
    <property type="entry name" value="RNA-bd_AU-1/RNase_E/G"/>
</dbReference>
<dbReference type="InterPro" id="IPR004659">
    <property type="entry name" value="RNase_E/G"/>
</dbReference>
<keyword evidence="6" id="KW-0460">Magnesium</keyword>
<keyword evidence="5" id="KW-0378">Hydrolase</keyword>
<keyword evidence="2" id="KW-0540">Nuclease</keyword>
<evidence type="ECO:0000256" key="6">
    <source>
        <dbReference type="ARBA" id="ARBA00022842"/>
    </source>
</evidence>
<dbReference type="PANTHER" id="PTHR30001">
    <property type="entry name" value="RIBONUCLEASE"/>
    <property type="match status" value="1"/>
</dbReference>
<reference evidence="10" key="1">
    <citation type="journal article" date="2019" name="Int. J. Syst. Evol. Microbiol.">
        <title>The Global Catalogue of Microorganisms (GCM) 10K type strain sequencing project: providing services to taxonomists for standard genome sequencing and annotation.</title>
        <authorList>
            <consortium name="The Broad Institute Genomics Platform"/>
            <consortium name="The Broad Institute Genome Sequencing Center for Infectious Disease"/>
            <person name="Wu L."/>
            <person name="Ma J."/>
        </authorList>
    </citation>
    <scope>NUCLEOTIDE SEQUENCE [LARGE SCALE GENOMIC DNA]</scope>
    <source>
        <strain evidence="10">KCTC 52094</strain>
    </source>
</reference>
<keyword evidence="4" id="KW-0255">Endonuclease</keyword>
<gene>
    <name evidence="9" type="ORF">ACFOD4_15410</name>
</gene>
<protein>
    <submittedName>
        <fullName evidence="9">Ribonuclease E/G</fullName>
    </submittedName>
</protein>
<organism evidence="9 10">
    <name type="scientific">Teichococcus globiformis</name>
    <dbReference type="NCBI Taxonomy" id="2307229"/>
    <lineage>
        <taxon>Bacteria</taxon>
        <taxon>Pseudomonadati</taxon>
        <taxon>Pseudomonadota</taxon>
        <taxon>Alphaproteobacteria</taxon>
        <taxon>Acetobacterales</taxon>
        <taxon>Roseomonadaceae</taxon>
        <taxon>Roseomonas</taxon>
    </lineage>
</organism>